<dbReference type="AlphaFoldDB" id="A0A1J4P5X9"/>
<dbReference type="EMBL" id="LAVA02000008">
    <property type="protein sequence ID" value="OIJ69164.1"/>
    <property type="molecule type" value="Genomic_DNA"/>
</dbReference>
<feature type="region of interest" description="Disordered" evidence="1">
    <location>
        <begin position="48"/>
        <end position="83"/>
    </location>
</feature>
<evidence type="ECO:0000256" key="1">
    <source>
        <dbReference type="SAM" id="MobiDB-lite"/>
    </source>
</evidence>
<dbReference type="Proteomes" id="UP000034196">
    <property type="component" value="Unassembled WGS sequence"/>
</dbReference>
<comment type="caution">
    <text evidence="4">The sequence shown here is derived from an EMBL/GenBank/DDBJ whole genome shotgun (WGS) entry which is preliminary data.</text>
</comment>
<evidence type="ECO:0000259" key="3">
    <source>
        <dbReference type="Pfam" id="PF26526"/>
    </source>
</evidence>
<feature type="transmembrane region" description="Helical" evidence="2">
    <location>
        <begin position="21"/>
        <end position="40"/>
    </location>
</feature>
<organism evidence="4 5">
    <name type="scientific">Streptomyces mangrovisoli</name>
    <dbReference type="NCBI Taxonomy" id="1428628"/>
    <lineage>
        <taxon>Bacteria</taxon>
        <taxon>Bacillati</taxon>
        <taxon>Actinomycetota</taxon>
        <taxon>Actinomycetes</taxon>
        <taxon>Kitasatosporales</taxon>
        <taxon>Streptomycetaceae</taxon>
        <taxon>Streptomyces</taxon>
    </lineage>
</organism>
<feature type="domain" description="DUF8175" evidence="3">
    <location>
        <begin position="60"/>
        <end position="239"/>
    </location>
</feature>
<sequence length="249" mass="26089">MLMRRQRRTEESGPYWKQRNWQLSAGFLGAVVLVGGFVALTTDHGGTATTAADGPLTVSSVGPDGRPAGCRTDDAAGGALPTSAPKDLTWRTLGVTRIPVSASAGPTRTTGPVRWCYAHTALGAALAATVIPSQMSGSHWKTVSRQQVVAGHGRDLFEFQRATVQNVDNAQQSAGTSVGSYAGFAVTSYTSRAADVSLLIRTGQGYAETTIVLDWTGGDWKVRPDSEGSLHTPVTAVQGNPSGYVLWGA</sequence>
<evidence type="ECO:0000313" key="4">
    <source>
        <dbReference type="EMBL" id="OIJ69164.1"/>
    </source>
</evidence>
<evidence type="ECO:0000313" key="5">
    <source>
        <dbReference type="Proteomes" id="UP000034196"/>
    </source>
</evidence>
<protein>
    <recommendedName>
        <fullName evidence="3">DUF8175 domain-containing protein</fullName>
    </recommendedName>
</protein>
<gene>
    <name evidence="4" type="ORF">WN71_004035</name>
</gene>
<feature type="compositionally biased region" description="Low complexity" evidence="1">
    <location>
        <begin position="48"/>
        <end position="57"/>
    </location>
</feature>
<reference evidence="4" key="1">
    <citation type="submission" date="2016-10" db="EMBL/GenBank/DDBJ databases">
        <title>Genome sequence of Streptomyces mangrovisoli MUSC 149.</title>
        <authorList>
            <person name="Lee L.-H."/>
            <person name="Ser H.-L."/>
        </authorList>
    </citation>
    <scope>NUCLEOTIDE SEQUENCE [LARGE SCALE GENOMIC DNA]</scope>
    <source>
        <strain evidence="4">MUSC 149</strain>
    </source>
</reference>
<evidence type="ECO:0000256" key="2">
    <source>
        <dbReference type="SAM" id="Phobius"/>
    </source>
</evidence>
<keyword evidence="5" id="KW-1185">Reference proteome</keyword>
<keyword evidence="2" id="KW-0472">Membrane</keyword>
<proteinExistence type="predicted"/>
<name>A0A1J4P5X9_9ACTN</name>
<dbReference type="STRING" id="1428628.WN71_004035"/>
<accession>A0A1J4P5X9</accession>
<keyword evidence="2" id="KW-0812">Transmembrane</keyword>
<keyword evidence="2" id="KW-1133">Transmembrane helix</keyword>
<dbReference type="InterPro" id="IPR058488">
    <property type="entry name" value="DUF8175"/>
</dbReference>
<dbReference type="Pfam" id="PF26526">
    <property type="entry name" value="DUF8175"/>
    <property type="match status" value="1"/>
</dbReference>
<dbReference type="OrthoDB" id="4428031at2"/>